<protein>
    <submittedName>
        <fullName evidence="1">Uncharacterized protein</fullName>
    </submittedName>
</protein>
<dbReference type="EMBL" id="JAAAID010000030">
    <property type="protein sequence ID" value="KAG0024080.1"/>
    <property type="molecule type" value="Genomic_DNA"/>
</dbReference>
<organism evidence="1 2">
    <name type="scientific">Entomortierella chlamydospora</name>
    <dbReference type="NCBI Taxonomy" id="101097"/>
    <lineage>
        <taxon>Eukaryota</taxon>
        <taxon>Fungi</taxon>
        <taxon>Fungi incertae sedis</taxon>
        <taxon>Mucoromycota</taxon>
        <taxon>Mortierellomycotina</taxon>
        <taxon>Mortierellomycetes</taxon>
        <taxon>Mortierellales</taxon>
        <taxon>Mortierellaceae</taxon>
        <taxon>Entomortierella</taxon>
    </lineage>
</organism>
<comment type="caution">
    <text evidence="1">The sequence shown here is derived from an EMBL/GenBank/DDBJ whole genome shotgun (WGS) entry which is preliminary data.</text>
</comment>
<accession>A0A9P6T546</accession>
<proteinExistence type="predicted"/>
<sequence>MSELPILAVVEFLTFVDPLGRPLRPLLATAEAAVDDSPGTNTKVLALTFAAAAAASSPRGKAWVRTQKVGAEGELVPCLKDGIELMN</sequence>
<dbReference type="Proteomes" id="UP000703661">
    <property type="component" value="Unassembled WGS sequence"/>
</dbReference>
<name>A0A9P6T546_9FUNG</name>
<gene>
    <name evidence="1" type="ORF">BGZ80_006089</name>
</gene>
<dbReference type="AlphaFoldDB" id="A0A9P6T546"/>
<reference evidence="1" key="1">
    <citation type="journal article" date="2020" name="Fungal Divers.">
        <title>Resolving the Mortierellaceae phylogeny through synthesis of multi-gene phylogenetics and phylogenomics.</title>
        <authorList>
            <person name="Vandepol N."/>
            <person name="Liber J."/>
            <person name="Desiro A."/>
            <person name="Na H."/>
            <person name="Kennedy M."/>
            <person name="Barry K."/>
            <person name="Grigoriev I.V."/>
            <person name="Miller A.N."/>
            <person name="O'Donnell K."/>
            <person name="Stajich J.E."/>
            <person name="Bonito G."/>
        </authorList>
    </citation>
    <scope>NUCLEOTIDE SEQUENCE</scope>
    <source>
        <strain evidence="1">NRRL 2769</strain>
    </source>
</reference>
<evidence type="ECO:0000313" key="1">
    <source>
        <dbReference type="EMBL" id="KAG0024080.1"/>
    </source>
</evidence>
<evidence type="ECO:0000313" key="2">
    <source>
        <dbReference type="Proteomes" id="UP000703661"/>
    </source>
</evidence>
<keyword evidence="2" id="KW-1185">Reference proteome</keyword>